<dbReference type="GO" id="GO:0003743">
    <property type="term" value="F:translation initiation factor activity"/>
    <property type="evidence" value="ECO:0007669"/>
    <property type="project" value="UniProtKB-UniRule"/>
</dbReference>
<feature type="compositionally biased region" description="Acidic residues" evidence="5">
    <location>
        <begin position="178"/>
        <end position="190"/>
    </location>
</feature>
<dbReference type="InterPro" id="IPR008905">
    <property type="entry name" value="EIF3C_N_dom"/>
</dbReference>
<organism evidence="7 8">
    <name type="scientific">Coemansia biformis</name>
    <dbReference type="NCBI Taxonomy" id="1286918"/>
    <lineage>
        <taxon>Eukaryota</taxon>
        <taxon>Fungi</taxon>
        <taxon>Fungi incertae sedis</taxon>
        <taxon>Zoopagomycota</taxon>
        <taxon>Kickxellomycotina</taxon>
        <taxon>Kickxellomycetes</taxon>
        <taxon>Kickxellales</taxon>
        <taxon>Kickxellaceae</taxon>
        <taxon>Coemansia</taxon>
    </lineage>
</organism>
<feature type="compositionally biased region" description="Acidic residues" evidence="5">
    <location>
        <begin position="239"/>
        <end position="251"/>
    </location>
</feature>
<dbReference type="PANTHER" id="PTHR13937">
    <property type="entry name" value="EUKARYOTIC TRANSLATION INITATION FACTOR 3, SUBUNIT 8 EIF3S8 -RELATED"/>
    <property type="match status" value="1"/>
</dbReference>
<proteinExistence type="inferred from homology"/>
<feature type="domain" description="PCI" evidence="6">
    <location>
        <begin position="680"/>
        <end position="854"/>
    </location>
</feature>
<comment type="subcellular location">
    <subcellularLocation>
        <location evidence="4">Cytoplasm</location>
    </subcellularLocation>
</comment>
<dbReference type="EMBL" id="JANBOI010000017">
    <property type="protein sequence ID" value="KAJ1735636.1"/>
    <property type="molecule type" value="Genomic_DNA"/>
</dbReference>
<evidence type="ECO:0000256" key="1">
    <source>
        <dbReference type="ARBA" id="ARBA00022490"/>
    </source>
</evidence>
<comment type="function">
    <text evidence="4">Component of the eukaryotic translation initiation factor 3 (eIF-3) complex, which is involved in protein synthesis of a specialized repertoire of mRNAs and, together with other initiation factors, stimulates binding of mRNA and methionyl-tRNAi to the 40S ribosome. The eIF-3 complex specifically targets and initiates translation of a subset of mRNAs involved in cell proliferation.</text>
</comment>
<dbReference type="SMART" id="SM00088">
    <property type="entry name" value="PINT"/>
    <property type="match status" value="1"/>
</dbReference>
<feature type="region of interest" description="Disordered" evidence="5">
    <location>
        <begin position="1"/>
        <end position="65"/>
    </location>
</feature>
<accession>A0A9W8D120</accession>
<feature type="compositionally biased region" description="Low complexity" evidence="5">
    <location>
        <begin position="283"/>
        <end position="294"/>
    </location>
</feature>
<dbReference type="InterPro" id="IPR036390">
    <property type="entry name" value="WH_DNA-bd_sf"/>
</dbReference>
<name>A0A9W8D120_9FUNG</name>
<evidence type="ECO:0000256" key="5">
    <source>
        <dbReference type="SAM" id="MobiDB-lite"/>
    </source>
</evidence>
<dbReference type="HAMAP" id="MF_03002">
    <property type="entry name" value="eIF3c"/>
    <property type="match status" value="1"/>
</dbReference>
<dbReference type="Proteomes" id="UP001143981">
    <property type="component" value="Unassembled WGS sequence"/>
</dbReference>
<feature type="compositionally biased region" description="Low complexity" evidence="5">
    <location>
        <begin position="222"/>
        <end position="238"/>
    </location>
</feature>
<feature type="compositionally biased region" description="Basic residues" evidence="5">
    <location>
        <begin position="273"/>
        <end position="282"/>
    </location>
</feature>
<feature type="compositionally biased region" description="Gly residues" evidence="5">
    <location>
        <begin position="956"/>
        <end position="971"/>
    </location>
</feature>
<keyword evidence="3 4" id="KW-0648">Protein biosynthesis</keyword>
<comment type="subunit">
    <text evidence="4">Component of the eukaryotic translation initiation factor 3 (eIF-3) complex.</text>
</comment>
<evidence type="ECO:0000313" key="8">
    <source>
        <dbReference type="Proteomes" id="UP001143981"/>
    </source>
</evidence>
<evidence type="ECO:0000256" key="3">
    <source>
        <dbReference type="ARBA" id="ARBA00022917"/>
    </source>
</evidence>
<dbReference type="OrthoDB" id="29647at2759"/>
<feature type="region of interest" description="Disordered" evidence="5">
    <location>
        <begin position="171"/>
        <end position="298"/>
    </location>
</feature>
<keyword evidence="2 4" id="KW-0396">Initiation factor</keyword>
<dbReference type="GO" id="GO:0003723">
    <property type="term" value="F:RNA binding"/>
    <property type="evidence" value="ECO:0007669"/>
    <property type="project" value="InterPro"/>
</dbReference>
<evidence type="ECO:0000259" key="6">
    <source>
        <dbReference type="PROSITE" id="PS50250"/>
    </source>
</evidence>
<dbReference type="PROSITE" id="PS50250">
    <property type="entry name" value="PCI"/>
    <property type="match status" value="1"/>
</dbReference>
<sequence>MSRFFRSAQDSDSDSDASSSSGSESFDDGPQQKQAPTGANRFARVAFDSDSDSDDDVKRVVKSPKEKYTDETVRLSAAVLKAARADEWSAVSADFDKLKAAAEKLKGVLKGESLPRIYMRCLAKVEDRTVREGMDREQLAKLSASDARAFNKLKQRMRKYTEPFAKQLAEYRANPVDSAEDDAAEAETAADEQPQGAASSSDDDDEADRAVPAPRGRPARPVPAAASGSESDGSYWGSESDEDESSSESEDEGRVGFARWLKKTPTKDEVSAKKTRKERSHRAAPAAAAAAASGDDADDGFTTVGKGGKAVQKPAVTAETLNKNLKAIRDSRGRKGTNKHEIIRQLETLLGVAANPLQRCKVLMALISAQFDSAGSSAGGSAGAAAGAPGAPAAATYMPAEQWTRAQATINDMLATLEENSQIAIFETADVHDDDSDIAYANEAITLNGSIVGFVERLDDEFTRALQHIDPHTPDYIERMRDSVPLYATIARAQCYFERCDLKDSLCRVVLRRVEHLYYRTDQVNRQVEEAAAALPGRATSTIVPAALAASPEAALQQLCSFLYQTADPVLRVRAMLMHVFNHALHKRYYVARDLLLMSHIQENAHQVDVKTQVLYNRALAQLGLAAFRLGLIQESFEHTVELISSGNQRELLAQGVSQQRTLQLSPAEEQLMRLRQLPFHININLELLECVFLTASMLIEIPYVASANTNPEARRVPISRGFRRMLDFNERQVFVGPPENTRDHIMASAKALAAGDWVASRDYIHAIKIWSLLPDCEQIKEMLARKIQIEALRTYLFTYSTQFEAVGLDDLAAMFSLPRPKVYALLARMVYHGELQASLDEVSGVLAFSRANFEAPSRLQQTALALSNKANAFADINERIFELKINGGQVPGDRQQGGFEQGGRGQGDRDGRSGYQRGGAGGGRDGRDGQRNQGYGRRDGGPGGRGGRGGHRGGGRGGRGGASGAGGGRY</sequence>
<dbReference type="GO" id="GO:0005852">
    <property type="term" value="C:eukaryotic translation initiation factor 3 complex"/>
    <property type="evidence" value="ECO:0007669"/>
    <property type="project" value="UniProtKB-UniRule"/>
</dbReference>
<dbReference type="InterPro" id="IPR000717">
    <property type="entry name" value="PCI_dom"/>
</dbReference>
<dbReference type="SUPFAM" id="SSF46785">
    <property type="entry name" value="Winged helix' DNA-binding domain"/>
    <property type="match status" value="1"/>
</dbReference>
<feature type="compositionally biased region" description="Basic and acidic residues" evidence="5">
    <location>
        <begin position="925"/>
        <end position="941"/>
    </location>
</feature>
<dbReference type="GO" id="GO:0001732">
    <property type="term" value="P:formation of cytoplasmic translation initiation complex"/>
    <property type="evidence" value="ECO:0007669"/>
    <property type="project" value="UniProtKB-UniRule"/>
</dbReference>
<keyword evidence="8" id="KW-1185">Reference proteome</keyword>
<dbReference type="InterPro" id="IPR027516">
    <property type="entry name" value="EIF3C"/>
</dbReference>
<reference evidence="7" key="1">
    <citation type="submission" date="2022-07" db="EMBL/GenBank/DDBJ databases">
        <title>Phylogenomic reconstructions and comparative analyses of Kickxellomycotina fungi.</title>
        <authorList>
            <person name="Reynolds N.K."/>
            <person name="Stajich J.E."/>
            <person name="Barry K."/>
            <person name="Grigoriev I.V."/>
            <person name="Crous P."/>
            <person name="Smith M.E."/>
        </authorList>
    </citation>
    <scope>NUCLEOTIDE SEQUENCE</scope>
    <source>
        <strain evidence="7">BCRC 34381</strain>
    </source>
</reference>
<evidence type="ECO:0000256" key="2">
    <source>
        <dbReference type="ARBA" id="ARBA00022540"/>
    </source>
</evidence>
<dbReference type="Pfam" id="PF05470">
    <property type="entry name" value="eIF-3c_N"/>
    <property type="match status" value="1"/>
</dbReference>
<feature type="compositionally biased region" description="Low complexity" evidence="5">
    <location>
        <begin position="1"/>
        <end position="24"/>
    </location>
</feature>
<comment type="similarity">
    <text evidence="4">Belongs to the eIF-3 subunit C family.</text>
</comment>
<dbReference type="AlphaFoldDB" id="A0A9W8D120"/>
<dbReference type="PANTHER" id="PTHR13937:SF0">
    <property type="entry name" value="EUKARYOTIC TRANSLATION INITIATION FACTOR 3 SUBUNIT C-RELATED"/>
    <property type="match status" value="1"/>
</dbReference>
<evidence type="ECO:0000313" key="7">
    <source>
        <dbReference type="EMBL" id="KAJ1735636.1"/>
    </source>
</evidence>
<dbReference type="Pfam" id="PF01399">
    <property type="entry name" value="PCI"/>
    <property type="match status" value="1"/>
</dbReference>
<dbReference type="GO" id="GO:0031369">
    <property type="term" value="F:translation initiation factor binding"/>
    <property type="evidence" value="ECO:0007669"/>
    <property type="project" value="InterPro"/>
</dbReference>
<dbReference type="GO" id="GO:0033290">
    <property type="term" value="C:eukaryotic 48S preinitiation complex"/>
    <property type="evidence" value="ECO:0007669"/>
    <property type="project" value="UniProtKB-UniRule"/>
</dbReference>
<comment type="caution">
    <text evidence="7">The sequence shown here is derived from an EMBL/GenBank/DDBJ whole genome shotgun (WGS) entry which is preliminary data.</text>
</comment>
<gene>
    <name evidence="4 7" type="primary">NIP1</name>
    <name evidence="7" type="ORF">LPJ61_000431</name>
</gene>
<feature type="compositionally biased region" description="Basic and acidic residues" evidence="5">
    <location>
        <begin position="56"/>
        <end position="65"/>
    </location>
</feature>
<evidence type="ECO:0000256" key="4">
    <source>
        <dbReference type="HAMAP-Rule" id="MF_03002"/>
    </source>
</evidence>
<dbReference type="GO" id="GO:0016282">
    <property type="term" value="C:eukaryotic 43S preinitiation complex"/>
    <property type="evidence" value="ECO:0007669"/>
    <property type="project" value="UniProtKB-UniRule"/>
</dbReference>
<keyword evidence="1 4" id="KW-0963">Cytoplasm</keyword>
<protein>
    <recommendedName>
        <fullName evidence="4">Eukaryotic translation initiation factor 3 subunit C</fullName>
        <shortName evidence="4">eIF3c</shortName>
    </recommendedName>
    <alternativeName>
        <fullName evidence="4">Eukaryotic translation initiation factor 3 93 kDa subunit homolog</fullName>
        <shortName evidence="4">eIF3 p93</shortName>
    </alternativeName>
    <alternativeName>
        <fullName evidence="4">Translation initiation factor eIF3, p93 subunit homolog</fullName>
    </alternativeName>
</protein>
<feature type="region of interest" description="Disordered" evidence="5">
    <location>
        <begin position="888"/>
        <end position="971"/>
    </location>
</feature>